<feature type="transmembrane region" description="Helical" evidence="7">
    <location>
        <begin position="34"/>
        <end position="53"/>
    </location>
</feature>
<evidence type="ECO:0000313" key="8">
    <source>
        <dbReference type="EMBL" id="TSE35957.1"/>
    </source>
</evidence>
<keyword evidence="9" id="KW-1185">Reference proteome</keyword>
<evidence type="ECO:0000256" key="1">
    <source>
        <dbReference type="ARBA" id="ARBA00004533"/>
    </source>
</evidence>
<dbReference type="Pfam" id="PF03279">
    <property type="entry name" value="Lip_A_acyltrans"/>
    <property type="match status" value="1"/>
</dbReference>
<evidence type="ECO:0000256" key="4">
    <source>
        <dbReference type="ARBA" id="ARBA00022679"/>
    </source>
</evidence>
<dbReference type="EMBL" id="VJON01000003">
    <property type="protein sequence ID" value="TSE35957.1"/>
    <property type="molecule type" value="Genomic_DNA"/>
</dbReference>
<evidence type="ECO:0000256" key="2">
    <source>
        <dbReference type="ARBA" id="ARBA00022475"/>
    </source>
</evidence>
<dbReference type="GO" id="GO:0009247">
    <property type="term" value="P:glycolipid biosynthetic process"/>
    <property type="evidence" value="ECO:0007669"/>
    <property type="project" value="UniProtKB-ARBA"/>
</dbReference>
<dbReference type="NCBIfam" id="NF006487">
    <property type="entry name" value="PRK08905.1"/>
    <property type="match status" value="1"/>
</dbReference>
<keyword evidence="2" id="KW-1003">Cell membrane</keyword>
<keyword evidence="4 8" id="KW-0808">Transferase</keyword>
<protein>
    <submittedName>
        <fullName evidence="8">Lipid A biosynthesis palmitoleoyltransferase</fullName>
        <ecNumber evidence="8">2.3.1.242</ecNumber>
    </submittedName>
</protein>
<dbReference type="InterPro" id="IPR004960">
    <property type="entry name" value="LipA_acyltrans"/>
</dbReference>
<accession>A0A554XJE4</accession>
<evidence type="ECO:0000313" key="9">
    <source>
        <dbReference type="Proteomes" id="UP000318294"/>
    </source>
</evidence>
<evidence type="ECO:0000256" key="6">
    <source>
        <dbReference type="ARBA" id="ARBA00023315"/>
    </source>
</evidence>
<keyword evidence="5 7" id="KW-0472">Membrane</keyword>
<dbReference type="EC" id="2.3.1.242" evidence="8"/>
<comment type="subcellular location">
    <subcellularLocation>
        <location evidence="1">Cell inner membrane</location>
    </subcellularLocation>
</comment>
<dbReference type="Proteomes" id="UP000318294">
    <property type="component" value="Unassembled WGS sequence"/>
</dbReference>
<evidence type="ECO:0000256" key="5">
    <source>
        <dbReference type="ARBA" id="ARBA00023136"/>
    </source>
</evidence>
<organism evidence="8 9">
    <name type="scientific">Tepidimonas charontis</name>
    <dbReference type="NCBI Taxonomy" id="2267262"/>
    <lineage>
        <taxon>Bacteria</taxon>
        <taxon>Pseudomonadati</taxon>
        <taxon>Pseudomonadota</taxon>
        <taxon>Betaproteobacteria</taxon>
        <taxon>Burkholderiales</taxon>
        <taxon>Tepidimonas</taxon>
    </lineage>
</organism>
<sequence>MEATGEAADPPAPSDEGVLKGCAMMRLFRWLARWPLPLSHAVGWAGGWLVWLASPTYRRRWRVHTRWAGVRGWQRWASVGAAGQQVAELPRLWFGAPVRVGWEGAAHIEAALAQRRGVLFLTPHLGCFEVTPRAYAERFGVRGAPITVLYRPSRHAGLDALLRQVRQRHGMAAVPTSLAGVRQLMQALRRGEAVGLLPDQVPPEGLGVWAPFFGRPAYTMTLAARLAQQPGVQVLLAWGERLPWGRGYVVHVQPWAQVMEEPIAADAEQAAAQINRALERLIERAPAQYLWGYARYKAPRPLSAGAI</sequence>
<evidence type="ECO:0000256" key="3">
    <source>
        <dbReference type="ARBA" id="ARBA00022519"/>
    </source>
</evidence>
<dbReference type="PANTHER" id="PTHR30606:SF10">
    <property type="entry name" value="PHOSPHATIDYLINOSITOL MANNOSIDE ACYLTRANSFERASE"/>
    <property type="match status" value="1"/>
</dbReference>
<keyword evidence="6 8" id="KW-0012">Acyltransferase</keyword>
<gene>
    <name evidence="8" type="primary">lpxP_1</name>
    <name evidence="8" type="ORF">Tchar_00312</name>
</gene>
<reference evidence="8 9" key="1">
    <citation type="submission" date="2019-07" db="EMBL/GenBank/DDBJ databases">
        <title>Tepidimonas charontis SPSP-6 draft genome.</title>
        <authorList>
            <person name="Da Costa M.S."/>
            <person name="Froufe H.J.C."/>
            <person name="Egas C."/>
            <person name="Albuquerque L."/>
        </authorList>
    </citation>
    <scope>NUCLEOTIDE SEQUENCE [LARGE SCALE GENOMIC DNA]</scope>
    <source>
        <strain evidence="8 9">SPSP-6</strain>
    </source>
</reference>
<dbReference type="PIRSF" id="PIRSF026649">
    <property type="entry name" value="MsbB"/>
    <property type="match status" value="1"/>
</dbReference>
<dbReference type="GO" id="GO:0016746">
    <property type="term" value="F:acyltransferase activity"/>
    <property type="evidence" value="ECO:0007669"/>
    <property type="project" value="UniProtKB-KW"/>
</dbReference>
<comment type="caution">
    <text evidence="8">The sequence shown here is derived from an EMBL/GenBank/DDBJ whole genome shotgun (WGS) entry which is preliminary data.</text>
</comment>
<keyword evidence="7" id="KW-0812">Transmembrane</keyword>
<keyword evidence="7" id="KW-1133">Transmembrane helix</keyword>
<dbReference type="AlphaFoldDB" id="A0A554XJE4"/>
<dbReference type="GO" id="GO:0005886">
    <property type="term" value="C:plasma membrane"/>
    <property type="evidence" value="ECO:0007669"/>
    <property type="project" value="UniProtKB-SubCell"/>
</dbReference>
<evidence type="ECO:0000256" key="7">
    <source>
        <dbReference type="SAM" id="Phobius"/>
    </source>
</evidence>
<name>A0A554XJE4_9BURK</name>
<keyword evidence="3" id="KW-0997">Cell inner membrane</keyword>
<dbReference type="CDD" id="cd07984">
    <property type="entry name" value="LPLAT_LABLAT-like"/>
    <property type="match status" value="1"/>
</dbReference>
<dbReference type="PANTHER" id="PTHR30606">
    <property type="entry name" value="LIPID A BIOSYNTHESIS LAUROYL ACYLTRANSFERASE"/>
    <property type="match status" value="1"/>
</dbReference>
<proteinExistence type="predicted"/>